<evidence type="ECO:0000256" key="14">
    <source>
        <dbReference type="SAM" id="MobiDB-lite"/>
    </source>
</evidence>
<keyword evidence="5 13" id="KW-0812">Transmembrane</keyword>
<evidence type="ECO:0000313" key="16">
    <source>
        <dbReference type="Proteomes" id="UP001620626"/>
    </source>
</evidence>
<evidence type="ECO:0000256" key="2">
    <source>
        <dbReference type="ARBA" id="ARBA00007193"/>
    </source>
</evidence>
<name>A0ABD2LI96_9BILA</name>
<organism evidence="15 16">
    <name type="scientific">Heterodera trifolii</name>
    <dbReference type="NCBI Taxonomy" id="157864"/>
    <lineage>
        <taxon>Eukaryota</taxon>
        <taxon>Metazoa</taxon>
        <taxon>Ecdysozoa</taxon>
        <taxon>Nematoda</taxon>
        <taxon>Chromadorea</taxon>
        <taxon>Rhabditida</taxon>
        <taxon>Tylenchina</taxon>
        <taxon>Tylenchomorpha</taxon>
        <taxon>Tylenchoidea</taxon>
        <taxon>Heteroderidae</taxon>
        <taxon>Heteroderinae</taxon>
        <taxon>Heterodera</taxon>
    </lineage>
</organism>
<gene>
    <name evidence="15" type="ORF">niasHT_011374</name>
</gene>
<feature type="compositionally biased region" description="Low complexity" evidence="14">
    <location>
        <begin position="32"/>
        <end position="52"/>
    </location>
</feature>
<evidence type="ECO:0000256" key="6">
    <source>
        <dbReference type="ARBA" id="ARBA00022989"/>
    </source>
</evidence>
<evidence type="ECO:0000256" key="4">
    <source>
        <dbReference type="ARBA" id="ARBA00022461"/>
    </source>
</evidence>
<keyword evidence="16" id="KW-1185">Reference proteome</keyword>
<evidence type="ECO:0000256" key="12">
    <source>
        <dbReference type="ARBA" id="ARBA00023303"/>
    </source>
</evidence>
<feature type="region of interest" description="Disordered" evidence="14">
    <location>
        <begin position="1"/>
        <end position="52"/>
    </location>
</feature>
<keyword evidence="10" id="KW-0325">Glycoprotein</keyword>
<comment type="similarity">
    <text evidence="2 13">Belongs to the amiloride-sensitive sodium channel (TC 1.A.6) family.</text>
</comment>
<evidence type="ECO:0000256" key="7">
    <source>
        <dbReference type="ARBA" id="ARBA00023053"/>
    </source>
</evidence>
<reference evidence="15 16" key="1">
    <citation type="submission" date="2024-10" db="EMBL/GenBank/DDBJ databases">
        <authorList>
            <person name="Kim D."/>
        </authorList>
    </citation>
    <scope>NUCLEOTIDE SEQUENCE [LARGE SCALE GENOMIC DNA]</scope>
    <source>
        <strain evidence="15">BH-2024</strain>
    </source>
</reference>
<keyword evidence="12 13" id="KW-0407">Ion channel</keyword>
<evidence type="ECO:0000256" key="8">
    <source>
        <dbReference type="ARBA" id="ARBA00023065"/>
    </source>
</evidence>
<accession>A0ABD2LI96</accession>
<evidence type="ECO:0000256" key="13">
    <source>
        <dbReference type="RuleBase" id="RU000679"/>
    </source>
</evidence>
<sequence length="382" mass="44126">MPNSSQKCHRRRRPPPVAPLRPPTRIVIIPPSSSSSSSSSSFSSSVSTVSTGVSFRVSRLRAEFFENSPSKMPLHKNVNTVLVEEEKEDDKEQKEEMKPLLEEGQKSKENEKNRPSRRFSPPPLSEQCAHKSNSWPNSRKRKSIGGWLPIWGRRKRIGTIATETKCQRDEAERRKKQFVYTNSRKANKEARMEQGPREYESCKEIGIDFCARTTSHGIPFVGAHSFFGRPFWTCVTTIAFCSFIIQTYFTLSDYLEYRTIIEMQLKFEPAPFPAATICNLNAFKLSEVRKFEEIEQGIKLWEKAISTLSRLKETPLRRRRQVQYRPIYARCVCAASDDQCVPQRNELDRTAAVCLCYEDEETGDIWPCYLYSLWKEKAILIL</sequence>
<keyword evidence="8 13" id="KW-0406">Ion transport</keyword>
<dbReference type="EMBL" id="JBICBT010000406">
    <property type="protein sequence ID" value="KAL3114938.1"/>
    <property type="molecule type" value="Genomic_DNA"/>
</dbReference>
<keyword evidence="9" id="KW-0472">Membrane</keyword>
<feature type="compositionally biased region" description="Basic and acidic residues" evidence="14">
    <location>
        <begin position="90"/>
        <end position="114"/>
    </location>
</feature>
<keyword evidence="4 13" id="KW-0894">Sodium channel</keyword>
<dbReference type="InterPro" id="IPR001873">
    <property type="entry name" value="ENaC"/>
</dbReference>
<dbReference type="GO" id="GO:0005272">
    <property type="term" value="F:sodium channel activity"/>
    <property type="evidence" value="ECO:0007669"/>
    <property type="project" value="UniProtKB-KW"/>
</dbReference>
<keyword evidence="11 13" id="KW-0739">Sodium transport</keyword>
<protein>
    <submittedName>
        <fullName evidence="15">Uncharacterized protein</fullName>
    </submittedName>
</protein>
<evidence type="ECO:0000256" key="10">
    <source>
        <dbReference type="ARBA" id="ARBA00023180"/>
    </source>
</evidence>
<feature type="region of interest" description="Disordered" evidence="14">
    <location>
        <begin position="69"/>
        <end position="141"/>
    </location>
</feature>
<keyword evidence="7" id="KW-0915">Sodium</keyword>
<evidence type="ECO:0000256" key="3">
    <source>
        <dbReference type="ARBA" id="ARBA00022448"/>
    </source>
</evidence>
<evidence type="ECO:0000256" key="5">
    <source>
        <dbReference type="ARBA" id="ARBA00022692"/>
    </source>
</evidence>
<comment type="subcellular location">
    <subcellularLocation>
        <location evidence="1">Membrane</location>
        <topology evidence="1">Multi-pass membrane protein</topology>
    </subcellularLocation>
</comment>
<dbReference type="GO" id="GO:0016020">
    <property type="term" value="C:membrane"/>
    <property type="evidence" value="ECO:0007669"/>
    <property type="project" value="UniProtKB-SubCell"/>
</dbReference>
<dbReference type="PANTHER" id="PTHR11690:SF242">
    <property type="entry name" value="DEGENERIN UNC-8"/>
    <property type="match status" value="1"/>
</dbReference>
<evidence type="ECO:0000256" key="1">
    <source>
        <dbReference type="ARBA" id="ARBA00004141"/>
    </source>
</evidence>
<comment type="caution">
    <text evidence="15">The sequence shown here is derived from an EMBL/GenBank/DDBJ whole genome shotgun (WGS) entry which is preliminary data.</text>
</comment>
<keyword evidence="3 13" id="KW-0813">Transport</keyword>
<evidence type="ECO:0000313" key="15">
    <source>
        <dbReference type="EMBL" id="KAL3114938.1"/>
    </source>
</evidence>
<dbReference type="AlphaFoldDB" id="A0ABD2LI96"/>
<evidence type="ECO:0000256" key="9">
    <source>
        <dbReference type="ARBA" id="ARBA00023136"/>
    </source>
</evidence>
<dbReference type="Pfam" id="PF00858">
    <property type="entry name" value="ASC"/>
    <property type="match status" value="1"/>
</dbReference>
<keyword evidence="6" id="KW-1133">Transmembrane helix</keyword>
<dbReference type="Proteomes" id="UP001620626">
    <property type="component" value="Unassembled WGS sequence"/>
</dbReference>
<evidence type="ECO:0000256" key="11">
    <source>
        <dbReference type="ARBA" id="ARBA00023201"/>
    </source>
</evidence>
<proteinExistence type="inferred from homology"/>
<dbReference type="PANTHER" id="PTHR11690">
    <property type="entry name" value="AMILORIDE-SENSITIVE SODIUM CHANNEL-RELATED"/>
    <property type="match status" value="1"/>
</dbReference>